<dbReference type="PROSITE" id="PS51257">
    <property type="entry name" value="PROKAR_LIPOPROTEIN"/>
    <property type="match status" value="1"/>
</dbReference>
<organism evidence="4 5">
    <name type="scientific">Leptothoe spongobia TAU-MAC 1115</name>
    <dbReference type="NCBI Taxonomy" id="1967444"/>
    <lineage>
        <taxon>Bacteria</taxon>
        <taxon>Bacillati</taxon>
        <taxon>Cyanobacteriota</taxon>
        <taxon>Cyanophyceae</taxon>
        <taxon>Nodosilineales</taxon>
        <taxon>Cymatolegaceae</taxon>
        <taxon>Leptothoe</taxon>
        <taxon>Leptothoe spongobia</taxon>
    </lineage>
</organism>
<evidence type="ECO:0000256" key="3">
    <source>
        <dbReference type="SAM" id="SignalP"/>
    </source>
</evidence>
<dbReference type="InterPro" id="IPR016024">
    <property type="entry name" value="ARM-type_fold"/>
</dbReference>
<proteinExistence type="predicted"/>
<dbReference type="Gene3D" id="1.25.10.10">
    <property type="entry name" value="Leucine-rich Repeat Variant"/>
    <property type="match status" value="1"/>
</dbReference>
<evidence type="ECO:0000313" key="5">
    <source>
        <dbReference type="Proteomes" id="UP000717364"/>
    </source>
</evidence>
<keyword evidence="1" id="KW-0042">Antenna complex</keyword>
<dbReference type="AlphaFoldDB" id="A0A947GPN7"/>
<reference evidence="4" key="2">
    <citation type="journal article" date="2021" name="Mar. Drugs">
        <title>Genome Reduction and Secondary Metabolism of the Marine Sponge-Associated Cyanobacterium Leptothoe.</title>
        <authorList>
            <person name="Konstantinou D."/>
            <person name="Popin R.V."/>
            <person name="Fewer D.P."/>
            <person name="Sivonen K."/>
            <person name="Gkelis S."/>
        </authorList>
    </citation>
    <scope>NUCLEOTIDE SEQUENCE</scope>
    <source>
        <strain evidence="4">TAU-MAC 1115</strain>
    </source>
</reference>
<dbReference type="RefSeq" id="WP_215609712.1">
    <property type="nucleotide sequence ID" value="NZ_JADOES010000030.1"/>
</dbReference>
<protein>
    <submittedName>
        <fullName evidence="4">HEAT repeat domain-containing protein</fullName>
    </submittedName>
</protein>
<evidence type="ECO:0000313" key="4">
    <source>
        <dbReference type="EMBL" id="MBT9316646.1"/>
    </source>
</evidence>
<evidence type="ECO:0000256" key="2">
    <source>
        <dbReference type="ARBA" id="ARBA00022738"/>
    </source>
</evidence>
<sequence length="264" mass="29355">MRQVRIGLVLTVLVLSCSARSNRAQYADPPQNPSIPETLTPETSALEEIDPNPSDNKHLTMNLQNASNLSMFQLQERLYSSDQTVSGLALGELIRRGEQATPVLLEALTHENPRTRRLAAEGLQEIADPASADALFQATQDINGEVRARAAIALYTLGDDRGLEALVANLNDYPDILHSPYTASMYPLMKGGQEVLPLIVPLLRSEDQLTRERAFLIVEAVATRLPEVENWENLWRSLGSYSPTAPQTERDTAAQQWENWLEQL</sequence>
<keyword evidence="3" id="KW-0732">Signal</keyword>
<feature type="signal peptide" evidence="3">
    <location>
        <begin position="1"/>
        <end position="26"/>
    </location>
</feature>
<accession>A0A947GPN7</accession>
<dbReference type="InterPro" id="IPR011989">
    <property type="entry name" value="ARM-like"/>
</dbReference>
<reference evidence="4" key="1">
    <citation type="submission" date="2020-11" db="EMBL/GenBank/DDBJ databases">
        <authorList>
            <person name="Konstantinou D."/>
            <person name="Gkelis S."/>
            <person name="Popin R."/>
            <person name="Fewer D."/>
            <person name="Sivonen K."/>
        </authorList>
    </citation>
    <scope>NUCLEOTIDE SEQUENCE</scope>
    <source>
        <strain evidence="4">TAU-MAC 1115</strain>
    </source>
</reference>
<keyword evidence="2" id="KW-0605">Phycobilisome</keyword>
<dbReference type="SUPFAM" id="SSF48371">
    <property type="entry name" value="ARM repeat"/>
    <property type="match status" value="1"/>
</dbReference>
<evidence type="ECO:0000256" key="1">
    <source>
        <dbReference type="ARBA" id="ARBA00022549"/>
    </source>
</evidence>
<dbReference type="SMART" id="SM00567">
    <property type="entry name" value="EZ_HEAT"/>
    <property type="match status" value="3"/>
</dbReference>
<dbReference type="Pfam" id="PF13646">
    <property type="entry name" value="HEAT_2"/>
    <property type="match status" value="1"/>
</dbReference>
<keyword evidence="5" id="KW-1185">Reference proteome</keyword>
<feature type="chain" id="PRO_5038038883" evidence="3">
    <location>
        <begin position="27"/>
        <end position="264"/>
    </location>
</feature>
<dbReference type="Proteomes" id="UP000717364">
    <property type="component" value="Unassembled WGS sequence"/>
</dbReference>
<gene>
    <name evidence="4" type="ORF">IXB50_14555</name>
</gene>
<dbReference type="InterPro" id="IPR004155">
    <property type="entry name" value="PBS_lyase_HEAT"/>
</dbReference>
<dbReference type="EMBL" id="JADOES010000030">
    <property type="protein sequence ID" value="MBT9316646.1"/>
    <property type="molecule type" value="Genomic_DNA"/>
</dbReference>
<name>A0A947GPN7_9CYAN</name>
<comment type="caution">
    <text evidence="4">The sequence shown here is derived from an EMBL/GenBank/DDBJ whole genome shotgun (WGS) entry which is preliminary data.</text>
</comment>
<dbReference type="GO" id="GO:0030089">
    <property type="term" value="C:phycobilisome"/>
    <property type="evidence" value="ECO:0007669"/>
    <property type="project" value="UniProtKB-KW"/>
</dbReference>